<protein>
    <submittedName>
        <fullName evidence="9">TGF-beta propeptide</fullName>
    </submittedName>
</protein>
<evidence type="ECO:0000256" key="5">
    <source>
        <dbReference type="ARBA" id="ARBA00023180"/>
    </source>
</evidence>
<keyword evidence="3" id="KW-0964">Secreted</keyword>
<evidence type="ECO:0000256" key="1">
    <source>
        <dbReference type="ARBA" id="ARBA00004613"/>
    </source>
</evidence>
<reference evidence="9 10" key="1">
    <citation type="submission" date="2015-09" db="EMBL/GenBank/DDBJ databases">
        <title>Draft genome of the parasitic nematode Teladorsagia circumcincta isolate WARC Sus (inbred).</title>
        <authorList>
            <person name="Mitreva M."/>
        </authorList>
    </citation>
    <scope>NUCLEOTIDE SEQUENCE [LARGE SCALE GENOMIC DNA]</scope>
    <source>
        <strain evidence="9 10">S</strain>
    </source>
</reference>
<keyword evidence="5" id="KW-0325">Glycoprotein</keyword>
<gene>
    <name evidence="9" type="ORF">TELCIR_00166</name>
</gene>
<sequence>MNRALLVCVSVVLTLSTQVSAFLPLSPHELDMIQKGFLRRFGLSDVPNQSGPALPIPDHVWDIYEKAKEDENIDWIRHYYPKELLELNSGLLVSYNLSASVRNAAHEEVTRANLKIRVHSAKRHSSQINVYELDEKHPEIRKLVDSKPIVALNATRQSQWFDFDVTSAFQSPRSDHDTVVFFIEHPDVDVYTFEPHSMSAVPFTRHQTFPLIVYSALKEPSRVRRKRAATPSRRDRKKQRKQHHRNATDSGICQKKALYVDFEEIGWQEWILAPKLSSKIIQICGSKLAGVAKEDEVW</sequence>
<evidence type="ECO:0000256" key="4">
    <source>
        <dbReference type="ARBA" id="ARBA00022729"/>
    </source>
</evidence>
<dbReference type="EMBL" id="KZ344989">
    <property type="protein sequence ID" value="PIO77681.1"/>
    <property type="molecule type" value="Genomic_DNA"/>
</dbReference>
<keyword evidence="10" id="KW-1185">Reference proteome</keyword>
<dbReference type="Gene3D" id="2.10.90.10">
    <property type="entry name" value="Cystine-knot cytokines"/>
    <property type="match status" value="1"/>
</dbReference>
<evidence type="ECO:0000256" key="2">
    <source>
        <dbReference type="ARBA" id="ARBA00006656"/>
    </source>
</evidence>
<dbReference type="InterPro" id="IPR029034">
    <property type="entry name" value="Cystine-knot_cytokine"/>
</dbReference>
<feature type="domain" description="TGF-beta family profile" evidence="8">
    <location>
        <begin position="224"/>
        <end position="275"/>
    </location>
</feature>
<feature type="compositionally biased region" description="Basic residues" evidence="6">
    <location>
        <begin position="223"/>
        <end position="245"/>
    </location>
</feature>
<dbReference type="InterPro" id="IPR015615">
    <property type="entry name" value="TGF-beta-rel"/>
</dbReference>
<organism evidence="9 10">
    <name type="scientific">Teladorsagia circumcincta</name>
    <name type="common">Brown stomach worm</name>
    <name type="synonym">Ostertagia circumcincta</name>
    <dbReference type="NCBI Taxonomy" id="45464"/>
    <lineage>
        <taxon>Eukaryota</taxon>
        <taxon>Metazoa</taxon>
        <taxon>Ecdysozoa</taxon>
        <taxon>Nematoda</taxon>
        <taxon>Chromadorea</taxon>
        <taxon>Rhabditida</taxon>
        <taxon>Rhabditina</taxon>
        <taxon>Rhabditomorpha</taxon>
        <taxon>Strongyloidea</taxon>
        <taxon>Trichostrongylidae</taxon>
        <taxon>Teladorsagia</taxon>
    </lineage>
</organism>
<dbReference type="Gene3D" id="2.60.120.970">
    <property type="match status" value="1"/>
</dbReference>
<evidence type="ECO:0000313" key="10">
    <source>
        <dbReference type="Proteomes" id="UP000230423"/>
    </source>
</evidence>
<comment type="similarity">
    <text evidence="2">Belongs to the TGF-beta family.</text>
</comment>
<feature type="signal peptide" evidence="7">
    <location>
        <begin position="1"/>
        <end position="21"/>
    </location>
</feature>
<accession>A0A2G9V5A6</accession>
<dbReference type="SUPFAM" id="SSF57501">
    <property type="entry name" value="Cystine-knot cytokines"/>
    <property type="match status" value="1"/>
</dbReference>
<evidence type="ECO:0000256" key="6">
    <source>
        <dbReference type="SAM" id="MobiDB-lite"/>
    </source>
</evidence>
<dbReference type="GO" id="GO:0005125">
    <property type="term" value="F:cytokine activity"/>
    <property type="evidence" value="ECO:0007669"/>
    <property type="project" value="TreeGrafter"/>
</dbReference>
<dbReference type="PANTHER" id="PTHR11848">
    <property type="entry name" value="TGF-BETA FAMILY"/>
    <property type="match status" value="1"/>
</dbReference>
<name>A0A2G9V5A6_TELCI</name>
<evidence type="ECO:0000259" key="8">
    <source>
        <dbReference type="PROSITE" id="PS51362"/>
    </source>
</evidence>
<dbReference type="PROSITE" id="PS51362">
    <property type="entry name" value="TGF_BETA_2"/>
    <property type="match status" value="1"/>
</dbReference>
<feature type="chain" id="PRO_5013546935" evidence="7">
    <location>
        <begin position="22"/>
        <end position="298"/>
    </location>
</feature>
<feature type="region of interest" description="Disordered" evidence="6">
    <location>
        <begin position="223"/>
        <end position="248"/>
    </location>
</feature>
<dbReference type="PANTHER" id="PTHR11848:SF310">
    <property type="entry name" value="PROTEIN 60A-RELATED"/>
    <property type="match status" value="1"/>
</dbReference>
<proteinExistence type="inferred from homology"/>
<dbReference type="GO" id="GO:0008083">
    <property type="term" value="F:growth factor activity"/>
    <property type="evidence" value="ECO:0007669"/>
    <property type="project" value="InterPro"/>
</dbReference>
<dbReference type="AlphaFoldDB" id="A0A2G9V5A6"/>
<dbReference type="InterPro" id="IPR001839">
    <property type="entry name" value="TGF-b_C"/>
</dbReference>
<keyword evidence="4 7" id="KW-0732">Signal</keyword>
<dbReference type="Proteomes" id="UP000230423">
    <property type="component" value="Unassembled WGS sequence"/>
</dbReference>
<dbReference type="GO" id="GO:0005615">
    <property type="term" value="C:extracellular space"/>
    <property type="evidence" value="ECO:0007669"/>
    <property type="project" value="TreeGrafter"/>
</dbReference>
<evidence type="ECO:0000256" key="3">
    <source>
        <dbReference type="ARBA" id="ARBA00022525"/>
    </source>
</evidence>
<evidence type="ECO:0000313" key="9">
    <source>
        <dbReference type="EMBL" id="PIO77681.1"/>
    </source>
</evidence>
<comment type="subcellular location">
    <subcellularLocation>
        <location evidence="1">Secreted</location>
    </subcellularLocation>
</comment>
<evidence type="ECO:0000256" key="7">
    <source>
        <dbReference type="SAM" id="SignalP"/>
    </source>
</evidence>
<dbReference type="OrthoDB" id="5987191at2759"/>